<accession>A0ABS3RQ71</accession>
<feature type="binding site" evidence="5">
    <location>
        <position position="47"/>
    </location>
    <ligand>
        <name>ATP</name>
        <dbReference type="ChEBI" id="CHEBI:30616"/>
    </ligand>
</feature>
<dbReference type="Gene3D" id="3.30.200.20">
    <property type="entry name" value="Phosphorylase Kinase, domain 1"/>
    <property type="match status" value="1"/>
</dbReference>
<keyword evidence="8" id="KW-0723">Serine/threonine-protein kinase</keyword>
<reference evidence="8 9" key="1">
    <citation type="submission" date="2021-03" db="EMBL/GenBank/DDBJ databases">
        <title>Actinomadura violae sp. nov., isolated from lichen in Thailand.</title>
        <authorList>
            <person name="Kanchanasin P."/>
            <person name="Saeng-In P."/>
            <person name="Phongsopitanun W."/>
            <person name="Yuki M."/>
            <person name="Kudo T."/>
            <person name="Ohkuma M."/>
            <person name="Tanasupawat S."/>
        </authorList>
    </citation>
    <scope>NUCLEOTIDE SEQUENCE [LARGE SCALE GENOMIC DNA]</scope>
    <source>
        <strain evidence="8 9">LCR2-06</strain>
    </source>
</reference>
<keyword evidence="9" id="KW-1185">Reference proteome</keyword>
<name>A0ABS3RQ71_9ACTN</name>
<evidence type="ECO:0000313" key="9">
    <source>
        <dbReference type="Proteomes" id="UP000680206"/>
    </source>
</evidence>
<evidence type="ECO:0000256" key="6">
    <source>
        <dbReference type="SAM" id="MobiDB-lite"/>
    </source>
</evidence>
<protein>
    <submittedName>
        <fullName evidence="8">Serine/threonine protein kinase</fullName>
    </submittedName>
</protein>
<dbReference type="PROSITE" id="PS50011">
    <property type="entry name" value="PROTEIN_KINASE_DOM"/>
    <property type="match status" value="1"/>
</dbReference>
<evidence type="ECO:0000256" key="1">
    <source>
        <dbReference type="ARBA" id="ARBA00022679"/>
    </source>
</evidence>
<gene>
    <name evidence="8" type="ORF">J4709_14875</name>
</gene>
<keyword evidence="4 5" id="KW-0067">ATP-binding</keyword>
<sequence>MSSADAGEAPLHGRHLGPYRLVRVLGEGGMGTVHLAEDQDGNEVAVKVVNRRLADDPRFRERFRREVAAARRVRPFCTAPVLDADLDGEPLYIVTEYIHGPTLDETVSRHGPLGGADLEGLAAGVATALTAVHGAGVVHRDLKPANILLSPFGPRVIDFGIAREAAGGGPLTETGETMGTPSYLAPEGLLGLPVTPAADVFAWGCVVAFAGLGRPPFDGATVGETLYRTVHEPPRLEGLEPRLRELVGRALAKDPAARPTAVGLLEELTGRTDPESAVRAGAAAGPTAPDMRAATARTPTTPAPDAPSPEALTRPAPGRRPAD</sequence>
<dbReference type="Proteomes" id="UP000680206">
    <property type="component" value="Unassembled WGS sequence"/>
</dbReference>
<dbReference type="PANTHER" id="PTHR43289:SF34">
    <property type="entry name" value="SERINE_THREONINE-PROTEIN KINASE YBDM-RELATED"/>
    <property type="match status" value="1"/>
</dbReference>
<proteinExistence type="predicted"/>
<dbReference type="Gene3D" id="1.10.510.10">
    <property type="entry name" value="Transferase(Phosphotransferase) domain 1"/>
    <property type="match status" value="1"/>
</dbReference>
<feature type="non-terminal residue" evidence="8">
    <location>
        <position position="323"/>
    </location>
</feature>
<evidence type="ECO:0000256" key="3">
    <source>
        <dbReference type="ARBA" id="ARBA00022777"/>
    </source>
</evidence>
<dbReference type="SUPFAM" id="SSF56112">
    <property type="entry name" value="Protein kinase-like (PK-like)"/>
    <property type="match status" value="1"/>
</dbReference>
<dbReference type="CDD" id="cd14014">
    <property type="entry name" value="STKc_PknB_like"/>
    <property type="match status" value="1"/>
</dbReference>
<dbReference type="PROSITE" id="PS00108">
    <property type="entry name" value="PROTEIN_KINASE_ST"/>
    <property type="match status" value="1"/>
</dbReference>
<dbReference type="InterPro" id="IPR008271">
    <property type="entry name" value="Ser/Thr_kinase_AS"/>
</dbReference>
<dbReference type="PROSITE" id="PS00107">
    <property type="entry name" value="PROTEIN_KINASE_ATP"/>
    <property type="match status" value="1"/>
</dbReference>
<feature type="compositionally biased region" description="Low complexity" evidence="6">
    <location>
        <begin position="280"/>
        <end position="300"/>
    </location>
</feature>
<keyword evidence="1" id="KW-0808">Transferase</keyword>
<keyword evidence="3 8" id="KW-0418">Kinase</keyword>
<evidence type="ECO:0000313" key="8">
    <source>
        <dbReference type="EMBL" id="MBO2458861.1"/>
    </source>
</evidence>
<dbReference type="InterPro" id="IPR000719">
    <property type="entry name" value="Prot_kinase_dom"/>
</dbReference>
<feature type="domain" description="Protein kinase" evidence="7">
    <location>
        <begin position="19"/>
        <end position="278"/>
    </location>
</feature>
<dbReference type="PANTHER" id="PTHR43289">
    <property type="entry name" value="MITOGEN-ACTIVATED PROTEIN KINASE KINASE KINASE 20-RELATED"/>
    <property type="match status" value="1"/>
</dbReference>
<keyword evidence="2 5" id="KW-0547">Nucleotide-binding</keyword>
<evidence type="ECO:0000259" key="7">
    <source>
        <dbReference type="PROSITE" id="PS50011"/>
    </source>
</evidence>
<dbReference type="EMBL" id="JAGEPF010000008">
    <property type="protein sequence ID" value="MBO2458861.1"/>
    <property type="molecule type" value="Genomic_DNA"/>
</dbReference>
<evidence type="ECO:0000256" key="4">
    <source>
        <dbReference type="ARBA" id="ARBA00022840"/>
    </source>
</evidence>
<dbReference type="Pfam" id="PF00069">
    <property type="entry name" value="Pkinase"/>
    <property type="match status" value="1"/>
</dbReference>
<organism evidence="8 9">
    <name type="scientific">Actinomadura violacea</name>
    <dbReference type="NCBI Taxonomy" id="2819934"/>
    <lineage>
        <taxon>Bacteria</taxon>
        <taxon>Bacillati</taxon>
        <taxon>Actinomycetota</taxon>
        <taxon>Actinomycetes</taxon>
        <taxon>Streptosporangiales</taxon>
        <taxon>Thermomonosporaceae</taxon>
        <taxon>Actinomadura</taxon>
    </lineage>
</organism>
<evidence type="ECO:0000256" key="2">
    <source>
        <dbReference type="ARBA" id="ARBA00022741"/>
    </source>
</evidence>
<comment type="caution">
    <text evidence="8">The sequence shown here is derived from an EMBL/GenBank/DDBJ whole genome shotgun (WGS) entry which is preliminary data.</text>
</comment>
<dbReference type="InterPro" id="IPR011009">
    <property type="entry name" value="Kinase-like_dom_sf"/>
</dbReference>
<dbReference type="RefSeq" id="WP_208241063.1">
    <property type="nucleotide sequence ID" value="NZ_JAGEPF010000008.1"/>
</dbReference>
<dbReference type="GO" id="GO:0004674">
    <property type="term" value="F:protein serine/threonine kinase activity"/>
    <property type="evidence" value="ECO:0007669"/>
    <property type="project" value="UniProtKB-KW"/>
</dbReference>
<evidence type="ECO:0000256" key="5">
    <source>
        <dbReference type="PROSITE-ProRule" id="PRU10141"/>
    </source>
</evidence>
<feature type="region of interest" description="Disordered" evidence="6">
    <location>
        <begin position="267"/>
        <end position="323"/>
    </location>
</feature>
<dbReference type="SMART" id="SM00220">
    <property type="entry name" value="S_TKc"/>
    <property type="match status" value="1"/>
</dbReference>
<dbReference type="InterPro" id="IPR017441">
    <property type="entry name" value="Protein_kinase_ATP_BS"/>
</dbReference>